<reference evidence="1" key="2">
    <citation type="submission" date="2025-09" db="UniProtKB">
        <authorList>
            <consortium name="EnsemblPlants"/>
        </authorList>
    </citation>
    <scope>IDENTIFICATION</scope>
</reference>
<dbReference type="Proteomes" id="UP001732700">
    <property type="component" value="Chromosome 5A"/>
</dbReference>
<keyword evidence="2" id="KW-1185">Reference proteome</keyword>
<evidence type="ECO:0000313" key="1">
    <source>
        <dbReference type="EnsemblPlants" id="AVESA.00010b.r2.5AG0853290.1.CDS"/>
    </source>
</evidence>
<name>A0ACD5XTY6_AVESA</name>
<accession>A0ACD5XTY6</accession>
<protein>
    <submittedName>
        <fullName evidence="1">Uncharacterized protein</fullName>
    </submittedName>
</protein>
<evidence type="ECO:0000313" key="2">
    <source>
        <dbReference type="Proteomes" id="UP001732700"/>
    </source>
</evidence>
<reference evidence="1" key="1">
    <citation type="submission" date="2021-05" db="EMBL/GenBank/DDBJ databases">
        <authorList>
            <person name="Scholz U."/>
            <person name="Mascher M."/>
            <person name="Fiebig A."/>
        </authorList>
    </citation>
    <scope>NUCLEOTIDE SEQUENCE [LARGE SCALE GENOMIC DNA]</scope>
</reference>
<organism evidence="1 2">
    <name type="scientific">Avena sativa</name>
    <name type="common">Oat</name>
    <dbReference type="NCBI Taxonomy" id="4498"/>
    <lineage>
        <taxon>Eukaryota</taxon>
        <taxon>Viridiplantae</taxon>
        <taxon>Streptophyta</taxon>
        <taxon>Embryophyta</taxon>
        <taxon>Tracheophyta</taxon>
        <taxon>Spermatophyta</taxon>
        <taxon>Magnoliopsida</taxon>
        <taxon>Liliopsida</taxon>
        <taxon>Poales</taxon>
        <taxon>Poaceae</taxon>
        <taxon>BOP clade</taxon>
        <taxon>Pooideae</taxon>
        <taxon>Poodae</taxon>
        <taxon>Poeae</taxon>
        <taxon>Poeae Chloroplast Group 1 (Aveneae type)</taxon>
        <taxon>Aveninae</taxon>
        <taxon>Avena</taxon>
    </lineage>
</organism>
<dbReference type="EnsemblPlants" id="AVESA.00010b.r2.5AG0853290.1">
    <property type="protein sequence ID" value="AVESA.00010b.r2.5AG0853290.1.CDS"/>
    <property type="gene ID" value="AVESA.00010b.r2.5AG0853290"/>
</dbReference>
<proteinExistence type="predicted"/>
<sequence length="573" mass="63098">MMLPSPRPLVAAILSFCLGSSLLLAVADAKVRHYDWDISYQKKSPDCFEKLAVTVNGEAPGPTIRATQGDTVVVTVHNKLETENTAIHWHGIRQIDTPWADGVAGVTQCPILPGETFTYRFVVDRAGTYMYHAHYGMQRVAGLNGMIVVTVPEGVREPFTYDEEHTVLLEDWWHKSVYDQATGLSAKPFVFVGEPQSLLINGRGIFNCSKPVPATGTCNTSSPDCGLRSLFTVVPGKTYLLRIGSLTSLSSLSFEIEGHSMTVVEADGHYVRPFVVRNLFIYSGETYSVLVKADQDPMRNYWATSHIVGRNASTTPSGKAIVNYAGNDPQMTPPTTPTTGPPWNNTAIRVEQSRAIVAHPGYVVPAPARADRTLLLLNTQNNIDGHIKWTINGVSLHFPATPYLVSMKHGLTAAYDQRPPLDSYDLMGHDISAPAPTNGTIGSPVYRLAFDSVVDVVLQNSNMLNNMSETHPWHLHGHDFWVLGHGDGKFNPTTDAWRLLNVKDPIMKNTVPLHPDGWTAIRFHANNPGVWLFHCHIEAHVFMGMGVVFEEGVERVRRLPSSIMGCGHSKGLH</sequence>